<dbReference type="InterPro" id="IPR003018">
    <property type="entry name" value="GAF"/>
</dbReference>
<dbReference type="Pfam" id="PF01590">
    <property type="entry name" value="GAF"/>
    <property type="match status" value="1"/>
</dbReference>
<dbReference type="RefSeq" id="WP_091223719.1">
    <property type="nucleotide sequence ID" value="NZ_FNHE01000016.1"/>
</dbReference>
<evidence type="ECO:0000313" key="6">
    <source>
        <dbReference type="Proteomes" id="UP000198680"/>
    </source>
</evidence>
<evidence type="ECO:0000256" key="2">
    <source>
        <dbReference type="SAM" id="MobiDB-lite"/>
    </source>
</evidence>
<evidence type="ECO:0000259" key="3">
    <source>
        <dbReference type="SMART" id="SM00065"/>
    </source>
</evidence>
<keyword evidence="1" id="KW-0378">Hydrolase</keyword>
<organism evidence="5 6">
    <name type="scientific">Geodermatophilus siccatus</name>
    <dbReference type="NCBI Taxonomy" id="1137991"/>
    <lineage>
        <taxon>Bacteria</taxon>
        <taxon>Bacillati</taxon>
        <taxon>Actinomycetota</taxon>
        <taxon>Actinomycetes</taxon>
        <taxon>Geodermatophilales</taxon>
        <taxon>Geodermatophilaceae</taxon>
        <taxon>Geodermatophilus</taxon>
    </lineage>
</organism>
<feature type="region of interest" description="Disordered" evidence="2">
    <location>
        <begin position="1"/>
        <end position="27"/>
    </location>
</feature>
<dbReference type="Gene3D" id="3.60.40.10">
    <property type="entry name" value="PPM-type phosphatase domain"/>
    <property type="match status" value="1"/>
</dbReference>
<feature type="domain" description="GAF" evidence="3">
    <location>
        <begin position="32"/>
        <end position="178"/>
    </location>
</feature>
<evidence type="ECO:0000313" key="5">
    <source>
        <dbReference type="EMBL" id="SDN31727.1"/>
    </source>
</evidence>
<evidence type="ECO:0000256" key="1">
    <source>
        <dbReference type="ARBA" id="ARBA00022801"/>
    </source>
</evidence>
<dbReference type="PANTHER" id="PTHR43156:SF2">
    <property type="entry name" value="STAGE II SPORULATION PROTEIN E"/>
    <property type="match status" value="1"/>
</dbReference>
<dbReference type="InterPro" id="IPR036457">
    <property type="entry name" value="PPM-type-like_dom_sf"/>
</dbReference>
<dbReference type="STRING" id="1137991.SAMN05660642_04558"/>
<evidence type="ECO:0000259" key="4">
    <source>
        <dbReference type="SMART" id="SM00331"/>
    </source>
</evidence>
<dbReference type="InterPro" id="IPR052016">
    <property type="entry name" value="Bact_Sigma-Reg"/>
</dbReference>
<dbReference type="InterPro" id="IPR001932">
    <property type="entry name" value="PPM-type_phosphatase-like_dom"/>
</dbReference>
<dbReference type="PANTHER" id="PTHR43156">
    <property type="entry name" value="STAGE II SPORULATION PROTEIN E-RELATED"/>
    <property type="match status" value="1"/>
</dbReference>
<accession>A0A1H0AE82</accession>
<dbReference type="SMART" id="SM00331">
    <property type="entry name" value="PP2C_SIG"/>
    <property type="match status" value="1"/>
</dbReference>
<protein>
    <submittedName>
        <fullName evidence="5">Serine phosphatase RsbU, regulator of sigma subunit</fullName>
    </submittedName>
</protein>
<proteinExistence type="predicted"/>
<reference evidence="6" key="1">
    <citation type="submission" date="2016-10" db="EMBL/GenBank/DDBJ databases">
        <authorList>
            <person name="Varghese N."/>
            <person name="Submissions S."/>
        </authorList>
    </citation>
    <scope>NUCLEOTIDE SEQUENCE [LARGE SCALE GENOMIC DNA]</scope>
    <source>
        <strain evidence="6">DSM 45419</strain>
    </source>
</reference>
<dbReference type="GO" id="GO:0016791">
    <property type="term" value="F:phosphatase activity"/>
    <property type="evidence" value="ECO:0007669"/>
    <property type="project" value="TreeGrafter"/>
</dbReference>
<dbReference type="Gene3D" id="3.30.450.40">
    <property type="match status" value="1"/>
</dbReference>
<dbReference type="Pfam" id="PF07228">
    <property type="entry name" value="SpoIIE"/>
    <property type="match status" value="1"/>
</dbReference>
<dbReference type="Proteomes" id="UP000198680">
    <property type="component" value="Unassembled WGS sequence"/>
</dbReference>
<dbReference type="InterPro" id="IPR029016">
    <property type="entry name" value="GAF-like_dom_sf"/>
</dbReference>
<dbReference type="OrthoDB" id="118142at2"/>
<gene>
    <name evidence="5" type="ORF">SAMN05660642_04558</name>
</gene>
<dbReference type="SUPFAM" id="SSF81606">
    <property type="entry name" value="PP2C-like"/>
    <property type="match status" value="1"/>
</dbReference>
<name>A0A1H0AE82_9ACTN</name>
<dbReference type="EMBL" id="FNHE01000016">
    <property type="protein sequence ID" value="SDN31727.1"/>
    <property type="molecule type" value="Genomic_DNA"/>
</dbReference>
<dbReference type="SUPFAM" id="SSF55781">
    <property type="entry name" value="GAF domain-like"/>
    <property type="match status" value="1"/>
</dbReference>
<feature type="domain" description="PPM-type phosphatase" evidence="4">
    <location>
        <begin position="216"/>
        <end position="436"/>
    </location>
</feature>
<keyword evidence="6" id="KW-1185">Reference proteome</keyword>
<dbReference type="AlphaFoldDB" id="A0A1H0AE82"/>
<sequence length="438" mass="47091">MALPSPRSRAASSPEESSASAPLPAGTLLPAAPDEAFERFVRLVRHQLSVPVALVTLVSAEEQVFPGAAGLPEPYQSERRTPLSHSFCQHVVASSEPLVIEDARRHPLVRHNLAVPDLQVVAYAGMPLVDADGRVIGSLCAIDSQPRHWTDTDLAVLTDLAGACSSELQLRIMTARAAQAADVAAREWRRTQQLLEERSSVAETLQRAMLPQLPEPDGLQMAGRYLPAHGNHRVGGDWFDGFCSADDVTVLAIGDTVGHDIAAAADMSQLRTLLRGYAVDRGEVPSDTMQRLDRAMVRLPVGAIASIVLARIEPAQPDGSRRLRWTNAGHPPPLLLRPDGTVDVLSTPPDMLVGIDPTRPRRDHATDLPAGSTLLLYTDGLIERRSTGQDIDVGIAALAATLGGLQELPVDAILDRVLALVRYDREDDIAALAIRVEG</sequence>
<dbReference type="SMART" id="SM00065">
    <property type="entry name" value="GAF"/>
    <property type="match status" value="1"/>
</dbReference>